<organism evidence="2 3">
    <name type="scientific">Suillus subaureus</name>
    <dbReference type="NCBI Taxonomy" id="48587"/>
    <lineage>
        <taxon>Eukaryota</taxon>
        <taxon>Fungi</taxon>
        <taxon>Dikarya</taxon>
        <taxon>Basidiomycota</taxon>
        <taxon>Agaricomycotina</taxon>
        <taxon>Agaricomycetes</taxon>
        <taxon>Agaricomycetidae</taxon>
        <taxon>Boletales</taxon>
        <taxon>Suillineae</taxon>
        <taxon>Suillaceae</taxon>
        <taxon>Suillus</taxon>
    </lineage>
</organism>
<dbReference type="EMBL" id="JABBWG010000001">
    <property type="protein sequence ID" value="KAG1827441.1"/>
    <property type="molecule type" value="Genomic_DNA"/>
</dbReference>
<name>A0A9P7JKC8_9AGAM</name>
<protein>
    <submittedName>
        <fullName evidence="2">Uncharacterized protein</fullName>
    </submittedName>
</protein>
<dbReference type="GeneID" id="64633132"/>
<evidence type="ECO:0000313" key="2">
    <source>
        <dbReference type="EMBL" id="KAG1827441.1"/>
    </source>
</evidence>
<dbReference type="RefSeq" id="XP_041200288.1">
    <property type="nucleotide sequence ID" value="XM_041339116.1"/>
</dbReference>
<dbReference type="Proteomes" id="UP000807769">
    <property type="component" value="Unassembled WGS sequence"/>
</dbReference>
<sequence length="163" mass="17556">MSQMIEPIHCTHAKNTTAHPGQIVLDAQQKCQTPKAKAADEKCLKAAQEAKEALAVVGLNQLAELQASMEEAQATMTKPKAVRPHPLPKKHGIIMRAQPAREDADEDFLASDDDSGDDGRKKKGGKNARLLSNAIVKAHKNLFTAKADSCDQPCVNKKGNSLP</sequence>
<accession>A0A9P7JKC8</accession>
<dbReference type="OrthoDB" id="3187908at2759"/>
<dbReference type="AlphaFoldDB" id="A0A9P7JKC8"/>
<reference evidence="2" key="1">
    <citation type="journal article" date="2020" name="New Phytol.">
        <title>Comparative genomics reveals dynamic genome evolution in host specialist ectomycorrhizal fungi.</title>
        <authorList>
            <person name="Lofgren L.A."/>
            <person name="Nguyen N.H."/>
            <person name="Vilgalys R."/>
            <person name="Ruytinx J."/>
            <person name="Liao H.L."/>
            <person name="Branco S."/>
            <person name="Kuo A."/>
            <person name="LaButti K."/>
            <person name="Lipzen A."/>
            <person name="Andreopoulos W."/>
            <person name="Pangilinan J."/>
            <person name="Riley R."/>
            <person name="Hundley H."/>
            <person name="Na H."/>
            <person name="Barry K."/>
            <person name="Grigoriev I.V."/>
            <person name="Stajich J.E."/>
            <person name="Kennedy P.G."/>
        </authorList>
    </citation>
    <scope>NUCLEOTIDE SEQUENCE</scope>
    <source>
        <strain evidence="2">MN1</strain>
    </source>
</reference>
<evidence type="ECO:0000256" key="1">
    <source>
        <dbReference type="SAM" id="MobiDB-lite"/>
    </source>
</evidence>
<proteinExistence type="predicted"/>
<feature type="compositionally biased region" description="Basic residues" evidence="1">
    <location>
        <begin position="80"/>
        <end position="90"/>
    </location>
</feature>
<keyword evidence="3" id="KW-1185">Reference proteome</keyword>
<feature type="compositionally biased region" description="Acidic residues" evidence="1">
    <location>
        <begin position="103"/>
        <end position="116"/>
    </location>
</feature>
<evidence type="ECO:0000313" key="3">
    <source>
        <dbReference type="Proteomes" id="UP000807769"/>
    </source>
</evidence>
<feature type="region of interest" description="Disordered" evidence="1">
    <location>
        <begin position="71"/>
        <end position="90"/>
    </location>
</feature>
<comment type="caution">
    <text evidence="2">The sequence shown here is derived from an EMBL/GenBank/DDBJ whole genome shotgun (WGS) entry which is preliminary data.</text>
</comment>
<feature type="region of interest" description="Disordered" evidence="1">
    <location>
        <begin position="97"/>
        <end position="130"/>
    </location>
</feature>
<gene>
    <name evidence="2" type="ORF">BJ212DRAFT_1474591</name>
</gene>